<sequence>MNPGRQPLLHDAVVVLHAPTQAWSRPGGEMTAAIDGLFHGDRRFARGLRIEVDGEAPEAIGAAEHGPRTAVFDALVRGVDDASADPHVDLTREREVGDGTMRETITLASAAGHAVRATLRLRVEPDFRPLQDVKAGIGADADWKAVAQGRAIAVTTESASFTVESDAGEWTIGTEGPRLEWRLDVPPHHSATLTWTIAMHDRDLVVRSPSAPAHWHVRTAGLEPRLARWLDTALGDLDALRLALPDHPEDAFLAAGAPWFLTLFGRDSIWAARMLIPVDVSIAASTLRVLARLQGVRDDAETEEEPGKIPHELRAGALPVQSGAWALPPLYYGTVDATALWVCLLVDAWRAGMSIADVAELVPNLRAALRWIAGAATGDGFLSYFDRTGKGLSNQGWKDSGDSIQWRDGRLADGPIALCEAQGYAHEAAVGAADLLDALGEPGADEWRDWAARLRDRFNERFWVATPEGDYPAIALDRDGRAVDTLTSNIGHLLGTGILDPDAEARVSALLVGPSMASGYGVRTMSTGAAGYWPLSYHGGSAWAHDTAIIAHGMARSGNHREASTVVDNLLNAAEGFGFRMPELHAGYGTDERARPVPYPAACRPQAWSAAAAVTCRQIAEPAA</sequence>
<feature type="domain" description="Mannosylglycerate hydrolase MGH1-like glycoside hydrolase" evidence="2">
    <location>
        <begin position="330"/>
        <end position="574"/>
    </location>
</feature>
<dbReference type="AlphaFoldDB" id="A0A1G6UCX9"/>
<name>A0A1G6UCX9_9ACTN</name>
<dbReference type="InterPro" id="IPR012341">
    <property type="entry name" value="6hp_glycosidase-like_sf"/>
</dbReference>
<dbReference type="Proteomes" id="UP000198949">
    <property type="component" value="Unassembled WGS sequence"/>
</dbReference>
<evidence type="ECO:0000313" key="4">
    <source>
        <dbReference type="Proteomes" id="UP000198949"/>
    </source>
</evidence>
<dbReference type="Gene3D" id="1.50.10.10">
    <property type="match status" value="1"/>
</dbReference>
<proteinExistence type="predicted"/>
<dbReference type="Pfam" id="PF22422">
    <property type="entry name" value="MGH1-like_GH"/>
    <property type="match status" value="1"/>
</dbReference>
<reference evidence="4" key="1">
    <citation type="submission" date="2016-10" db="EMBL/GenBank/DDBJ databases">
        <authorList>
            <person name="Varghese N."/>
            <person name="Submissions S."/>
        </authorList>
    </citation>
    <scope>NUCLEOTIDE SEQUENCE [LARGE SCALE GENOMIC DNA]</scope>
    <source>
        <strain evidence="4">CGMCC 4.3516</strain>
    </source>
</reference>
<dbReference type="Pfam" id="PF14742">
    <property type="entry name" value="GDE_N_bis"/>
    <property type="match status" value="1"/>
</dbReference>
<feature type="domain" description="Putative glycogen debranching enzyme N-terminal" evidence="1">
    <location>
        <begin position="17"/>
        <end position="196"/>
    </location>
</feature>
<organism evidence="3 4">
    <name type="scientific">Glycomyces harbinensis</name>
    <dbReference type="NCBI Taxonomy" id="58114"/>
    <lineage>
        <taxon>Bacteria</taxon>
        <taxon>Bacillati</taxon>
        <taxon>Actinomycetota</taxon>
        <taxon>Actinomycetes</taxon>
        <taxon>Glycomycetales</taxon>
        <taxon>Glycomycetaceae</taxon>
        <taxon>Glycomyces</taxon>
    </lineage>
</organism>
<dbReference type="GO" id="GO:0005975">
    <property type="term" value="P:carbohydrate metabolic process"/>
    <property type="evidence" value="ECO:0007669"/>
    <property type="project" value="InterPro"/>
</dbReference>
<protein>
    <submittedName>
        <fullName evidence="3">Glycogen debranching enzyme (Alpha-1,6-glucosidase)</fullName>
    </submittedName>
</protein>
<keyword evidence="4" id="KW-1185">Reference proteome</keyword>
<evidence type="ECO:0000313" key="3">
    <source>
        <dbReference type="EMBL" id="SDD39173.1"/>
    </source>
</evidence>
<accession>A0A1G6UCX9</accession>
<gene>
    <name evidence="3" type="ORF">SAMN05216270_103431</name>
</gene>
<dbReference type="InterPro" id="IPR032856">
    <property type="entry name" value="GDE_N_bis"/>
</dbReference>
<dbReference type="SUPFAM" id="SSF48208">
    <property type="entry name" value="Six-hairpin glycosidases"/>
    <property type="match status" value="1"/>
</dbReference>
<dbReference type="InterPro" id="IPR054491">
    <property type="entry name" value="MGH1-like_GH"/>
</dbReference>
<dbReference type="InterPro" id="IPR008928">
    <property type="entry name" value="6-hairpin_glycosidase_sf"/>
</dbReference>
<dbReference type="STRING" id="58114.SAMN05216270_103431"/>
<evidence type="ECO:0000259" key="1">
    <source>
        <dbReference type="Pfam" id="PF14742"/>
    </source>
</evidence>
<dbReference type="RefSeq" id="WP_091031463.1">
    <property type="nucleotide sequence ID" value="NZ_FNAD01000003.1"/>
</dbReference>
<evidence type="ECO:0000259" key="2">
    <source>
        <dbReference type="Pfam" id="PF22422"/>
    </source>
</evidence>
<dbReference type="EMBL" id="FNAD01000003">
    <property type="protein sequence ID" value="SDD39173.1"/>
    <property type="molecule type" value="Genomic_DNA"/>
</dbReference>
<dbReference type="OrthoDB" id="9759959at2"/>